<evidence type="ECO:0000256" key="8">
    <source>
        <dbReference type="ARBA" id="ARBA00022692"/>
    </source>
</evidence>
<keyword evidence="14" id="KW-0511">Multifunctional enzyme</keyword>
<organism evidence="22 23">
    <name type="scientific">Mangrovibacillus cuniculi</name>
    <dbReference type="NCBI Taxonomy" id="2593652"/>
    <lineage>
        <taxon>Bacteria</taxon>
        <taxon>Bacillati</taxon>
        <taxon>Bacillota</taxon>
        <taxon>Bacilli</taxon>
        <taxon>Bacillales</taxon>
        <taxon>Bacillaceae</taxon>
        <taxon>Mangrovibacillus</taxon>
    </lineage>
</organism>
<dbReference type="FunFam" id="1.10.3810.10:FF:000001">
    <property type="entry name" value="Penicillin-binding protein 1A"/>
    <property type="match status" value="1"/>
</dbReference>
<dbReference type="Pfam" id="PF00905">
    <property type="entry name" value="Transpeptidase"/>
    <property type="match status" value="1"/>
</dbReference>
<evidence type="ECO:0000256" key="13">
    <source>
        <dbReference type="ARBA" id="ARBA00023136"/>
    </source>
</evidence>
<evidence type="ECO:0000259" key="21">
    <source>
        <dbReference type="Pfam" id="PF00912"/>
    </source>
</evidence>
<dbReference type="GO" id="GO:0009002">
    <property type="term" value="F:serine-type D-Ala-D-Ala carboxypeptidase activity"/>
    <property type="evidence" value="ECO:0007669"/>
    <property type="project" value="UniProtKB-EC"/>
</dbReference>
<proteinExistence type="inferred from homology"/>
<keyword evidence="10" id="KW-0133">Cell shape</keyword>
<dbReference type="InterPro" id="IPR023346">
    <property type="entry name" value="Lysozyme-like_dom_sf"/>
</dbReference>
<keyword evidence="15" id="KW-0961">Cell wall biogenesis/degradation</keyword>
<comment type="similarity">
    <text evidence="1">In the C-terminal section; belongs to the transpeptidase family.</text>
</comment>
<evidence type="ECO:0000256" key="12">
    <source>
        <dbReference type="ARBA" id="ARBA00022989"/>
    </source>
</evidence>
<comment type="similarity">
    <text evidence="2">In the N-terminal section; belongs to the glycosyltransferase 51 family.</text>
</comment>
<keyword evidence="5" id="KW-0645">Protease</keyword>
<keyword evidence="12 19" id="KW-1133">Transmembrane helix</keyword>
<evidence type="ECO:0000256" key="7">
    <source>
        <dbReference type="ARBA" id="ARBA00022679"/>
    </source>
</evidence>
<evidence type="ECO:0000256" key="4">
    <source>
        <dbReference type="ARBA" id="ARBA00022645"/>
    </source>
</evidence>
<protein>
    <submittedName>
        <fullName evidence="22">PBP1A family penicillin-binding protein</fullName>
    </submittedName>
</protein>
<evidence type="ECO:0000256" key="14">
    <source>
        <dbReference type="ARBA" id="ARBA00023268"/>
    </source>
</evidence>
<name>A0A7S8HEP4_9BACI</name>
<dbReference type="GO" id="GO:0008955">
    <property type="term" value="F:peptidoglycan glycosyltransferase activity"/>
    <property type="evidence" value="ECO:0007669"/>
    <property type="project" value="UniProtKB-EC"/>
</dbReference>
<evidence type="ECO:0000256" key="6">
    <source>
        <dbReference type="ARBA" id="ARBA00022676"/>
    </source>
</evidence>
<dbReference type="KEGG" id="mcui:G8O30_02760"/>
<dbReference type="SUPFAM" id="SSF56601">
    <property type="entry name" value="beta-lactamase/transpeptidase-like"/>
    <property type="match status" value="1"/>
</dbReference>
<dbReference type="GO" id="GO:0009252">
    <property type="term" value="P:peptidoglycan biosynthetic process"/>
    <property type="evidence" value="ECO:0007669"/>
    <property type="project" value="UniProtKB-KW"/>
</dbReference>
<gene>
    <name evidence="22" type="ORF">G8O30_02760</name>
</gene>
<keyword evidence="3" id="KW-1003">Cell membrane</keyword>
<evidence type="ECO:0000256" key="11">
    <source>
        <dbReference type="ARBA" id="ARBA00022984"/>
    </source>
</evidence>
<evidence type="ECO:0000256" key="10">
    <source>
        <dbReference type="ARBA" id="ARBA00022960"/>
    </source>
</evidence>
<dbReference type="AlphaFoldDB" id="A0A7S8HEP4"/>
<keyword evidence="23" id="KW-1185">Reference proteome</keyword>
<dbReference type="GO" id="GO:0006508">
    <property type="term" value="P:proteolysis"/>
    <property type="evidence" value="ECO:0007669"/>
    <property type="project" value="UniProtKB-KW"/>
</dbReference>
<dbReference type="GO" id="GO:0030288">
    <property type="term" value="C:outer membrane-bounded periplasmic space"/>
    <property type="evidence" value="ECO:0007669"/>
    <property type="project" value="TreeGrafter"/>
</dbReference>
<dbReference type="InterPro" id="IPR001264">
    <property type="entry name" value="Glyco_trans_51"/>
</dbReference>
<dbReference type="NCBIfam" id="TIGR02074">
    <property type="entry name" value="PBP_1a_fam"/>
    <property type="match status" value="1"/>
</dbReference>
<keyword evidence="11" id="KW-0573">Peptidoglycan synthesis</keyword>
<dbReference type="InterPro" id="IPR001460">
    <property type="entry name" value="PCN-bd_Tpept"/>
</dbReference>
<dbReference type="Gene3D" id="1.10.3810.10">
    <property type="entry name" value="Biosynthetic peptidoglycan transglycosylase-like"/>
    <property type="match status" value="1"/>
</dbReference>
<evidence type="ECO:0000256" key="1">
    <source>
        <dbReference type="ARBA" id="ARBA00007090"/>
    </source>
</evidence>
<evidence type="ECO:0000259" key="20">
    <source>
        <dbReference type="Pfam" id="PF00905"/>
    </source>
</evidence>
<dbReference type="SUPFAM" id="SSF53955">
    <property type="entry name" value="Lysozyme-like"/>
    <property type="match status" value="1"/>
</dbReference>
<feature type="transmembrane region" description="Helical" evidence="19">
    <location>
        <begin position="21"/>
        <end position="44"/>
    </location>
</feature>
<dbReference type="GO" id="GO:0008360">
    <property type="term" value="P:regulation of cell shape"/>
    <property type="evidence" value="ECO:0007669"/>
    <property type="project" value="UniProtKB-KW"/>
</dbReference>
<comment type="catalytic activity">
    <reaction evidence="17">
        <text>[GlcNAc-(1-&gt;4)-Mur2Ac(oyl-L-Ala-gamma-D-Glu-L-Lys-D-Ala-D-Ala)](n)-di-trans,octa-cis-undecaprenyl diphosphate + beta-D-GlcNAc-(1-&gt;4)-Mur2Ac(oyl-L-Ala-gamma-D-Glu-L-Lys-D-Ala-D-Ala)-di-trans,octa-cis-undecaprenyl diphosphate = [GlcNAc-(1-&gt;4)-Mur2Ac(oyl-L-Ala-gamma-D-Glu-L-Lys-D-Ala-D-Ala)](n+1)-di-trans,octa-cis-undecaprenyl diphosphate + di-trans,octa-cis-undecaprenyl diphosphate + H(+)</text>
        <dbReference type="Rhea" id="RHEA:23708"/>
        <dbReference type="Rhea" id="RHEA-COMP:9602"/>
        <dbReference type="Rhea" id="RHEA-COMP:9603"/>
        <dbReference type="ChEBI" id="CHEBI:15378"/>
        <dbReference type="ChEBI" id="CHEBI:58405"/>
        <dbReference type="ChEBI" id="CHEBI:60033"/>
        <dbReference type="ChEBI" id="CHEBI:78435"/>
        <dbReference type="EC" id="2.4.99.28"/>
    </reaction>
</comment>
<keyword evidence="8 19" id="KW-0812">Transmembrane</keyword>
<dbReference type="EMBL" id="CP049742">
    <property type="protein sequence ID" value="QPC45953.1"/>
    <property type="molecule type" value="Genomic_DNA"/>
</dbReference>
<evidence type="ECO:0000256" key="18">
    <source>
        <dbReference type="SAM" id="Coils"/>
    </source>
</evidence>
<evidence type="ECO:0000256" key="2">
    <source>
        <dbReference type="ARBA" id="ARBA00007739"/>
    </source>
</evidence>
<evidence type="ECO:0000256" key="15">
    <source>
        <dbReference type="ARBA" id="ARBA00023316"/>
    </source>
</evidence>
<dbReference type="Proteomes" id="UP000593626">
    <property type="component" value="Chromosome"/>
</dbReference>
<sequence>MKGFIQKWWDKGKILWKKYHLTQWSLLFIGAAILSVLLFFFIMIQRTDLSSLRAGLAQATELYDVNEELASKVSANRMEGVEQELIPEHMMNAVIAIEDERFYEHGGYDVRGILRAAWTNMTSGGVVAGGSTVTQQLTKNAILSDERTLRRKVEELFLAVEIEKQYSKKEIMTMYLNQIYFGEGAWGIQRAAQTYFAKDAKDLTISESALIAGIIKAPSVLNPYADEKKAISRRNIVLEKMYDLGLIRSAEYFEALKEELVFKKGKPDPLKGMFPSYVDAVIEEAIKRYGLSENELLTRGYKIYTELDPVMQAGVEELYKDNSIFPADKGGEMVQSGAVFLNPETGGVRASVGGRGEHVFRGFNRATQLSRQPGSTFKPLAVYLPALEEGYTPFSILKDEQHSYGTYSPKNFSGQYYGDVTMYTALEKSLNASTVWLFNEIGPGKGMNALERLGFNVEKEEQQLGLALGGTNGGVSPLLMAQAYSTFANEGNREDAHYIRKIENANGEVLAEFEKGSTEVTSKEVVDQMNAMLLNVTETGTGSGVNVPGHQVAGKTGSTQLGFETTDGTKDQWFVGYTPNLVGAVWIGFDNTSEERYLSGASSTGVVPVFDRLMEQASKSVEPVAFDVTSINEQVANTRREQEEVEEQDERRGWGERWEKERKKIEKELQKEREKFEKWIDRFFNN</sequence>
<reference evidence="22 23" key="1">
    <citation type="submission" date="2019-07" db="EMBL/GenBank/DDBJ databases">
        <title>Genome sequence of 2 isolates from Red Sea Mangroves.</title>
        <authorList>
            <person name="Sefrji F."/>
            <person name="Michoud G."/>
            <person name="Merlino G."/>
            <person name="Daffonchio D."/>
        </authorList>
    </citation>
    <scope>NUCLEOTIDE SEQUENCE [LARGE SCALE GENOMIC DNA]</scope>
    <source>
        <strain evidence="22 23">R1DC41</strain>
    </source>
</reference>
<keyword evidence="18" id="KW-0175">Coiled coil</keyword>
<dbReference type="InterPro" id="IPR036950">
    <property type="entry name" value="PBP_transglycosylase"/>
</dbReference>
<evidence type="ECO:0000256" key="5">
    <source>
        <dbReference type="ARBA" id="ARBA00022670"/>
    </source>
</evidence>
<keyword evidence="6" id="KW-0328">Glycosyltransferase</keyword>
<evidence type="ECO:0000256" key="3">
    <source>
        <dbReference type="ARBA" id="ARBA00022475"/>
    </source>
</evidence>
<dbReference type="InterPro" id="IPR050396">
    <property type="entry name" value="Glycosyltr_51/Transpeptidase"/>
</dbReference>
<keyword evidence="9" id="KW-0378">Hydrolase</keyword>
<evidence type="ECO:0000256" key="16">
    <source>
        <dbReference type="ARBA" id="ARBA00034000"/>
    </source>
</evidence>
<evidence type="ECO:0000256" key="9">
    <source>
        <dbReference type="ARBA" id="ARBA00022801"/>
    </source>
</evidence>
<keyword evidence="4" id="KW-0121">Carboxypeptidase</keyword>
<keyword evidence="7" id="KW-0808">Transferase</keyword>
<evidence type="ECO:0000313" key="22">
    <source>
        <dbReference type="EMBL" id="QPC45953.1"/>
    </source>
</evidence>
<comment type="catalytic activity">
    <reaction evidence="16">
        <text>Preferential cleavage: (Ac)2-L-Lys-D-Ala-|-D-Ala. Also transpeptidation of peptidyl-alanyl moieties that are N-acyl substituents of D-alanine.</text>
        <dbReference type="EC" id="3.4.16.4"/>
    </reaction>
</comment>
<feature type="domain" description="Penicillin-binding protein transpeptidase" evidence="20">
    <location>
        <begin position="337"/>
        <end position="614"/>
    </location>
</feature>
<evidence type="ECO:0000256" key="19">
    <source>
        <dbReference type="SAM" id="Phobius"/>
    </source>
</evidence>
<accession>A0A7S8HEP4</accession>
<dbReference type="Pfam" id="PF00912">
    <property type="entry name" value="Transgly"/>
    <property type="match status" value="1"/>
</dbReference>
<evidence type="ECO:0000256" key="17">
    <source>
        <dbReference type="ARBA" id="ARBA00049902"/>
    </source>
</evidence>
<dbReference type="Gene3D" id="3.40.710.10">
    <property type="entry name" value="DD-peptidase/beta-lactamase superfamily"/>
    <property type="match status" value="1"/>
</dbReference>
<dbReference type="InterPro" id="IPR012338">
    <property type="entry name" value="Beta-lactam/transpept-like"/>
</dbReference>
<feature type="domain" description="Glycosyl transferase family 51" evidence="21">
    <location>
        <begin position="71"/>
        <end position="241"/>
    </location>
</feature>
<evidence type="ECO:0000313" key="23">
    <source>
        <dbReference type="Proteomes" id="UP000593626"/>
    </source>
</evidence>
<feature type="coiled-coil region" evidence="18">
    <location>
        <begin position="628"/>
        <end position="682"/>
    </location>
</feature>
<dbReference type="PANTHER" id="PTHR32282">
    <property type="entry name" value="BINDING PROTEIN TRANSPEPTIDASE, PUTATIVE-RELATED"/>
    <property type="match status" value="1"/>
</dbReference>
<dbReference type="GO" id="GO:0008658">
    <property type="term" value="F:penicillin binding"/>
    <property type="evidence" value="ECO:0007669"/>
    <property type="project" value="InterPro"/>
</dbReference>
<dbReference type="GO" id="GO:0071555">
    <property type="term" value="P:cell wall organization"/>
    <property type="evidence" value="ECO:0007669"/>
    <property type="project" value="UniProtKB-KW"/>
</dbReference>
<dbReference type="PANTHER" id="PTHR32282:SF32">
    <property type="entry name" value="PENICILLIN-BINDING PROTEIN 2A"/>
    <property type="match status" value="1"/>
</dbReference>
<keyword evidence="13 19" id="KW-0472">Membrane</keyword>
<dbReference type="RefSeq" id="WP_239673474.1">
    <property type="nucleotide sequence ID" value="NZ_CP049742.1"/>
</dbReference>